<keyword evidence="2" id="KW-1185">Reference proteome</keyword>
<gene>
    <name evidence="1" type="ORF">D9R14_16215</name>
</gene>
<dbReference type="EMBL" id="RCTF01000014">
    <property type="protein sequence ID" value="RLP75834.1"/>
    <property type="molecule type" value="Genomic_DNA"/>
</dbReference>
<comment type="caution">
    <text evidence="1">The sequence shown here is derived from an EMBL/GenBank/DDBJ whole genome shotgun (WGS) entry which is preliminary data.</text>
</comment>
<reference evidence="1 2" key="1">
    <citation type="submission" date="2018-10" db="EMBL/GenBank/DDBJ databases">
        <title>Xanthobacter tagetidis genome sequencing and assembly.</title>
        <authorList>
            <person name="Maclea K.S."/>
            <person name="Goen A.E."/>
            <person name="Fatima S.A."/>
        </authorList>
    </citation>
    <scope>NUCLEOTIDE SEQUENCE [LARGE SCALE GENOMIC DNA]</scope>
    <source>
        <strain evidence="1 2">ATCC 700314</strain>
    </source>
</reference>
<organism evidence="1 2">
    <name type="scientific">Xanthobacter tagetidis</name>
    <dbReference type="NCBI Taxonomy" id="60216"/>
    <lineage>
        <taxon>Bacteria</taxon>
        <taxon>Pseudomonadati</taxon>
        <taxon>Pseudomonadota</taxon>
        <taxon>Alphaproteobacteria</taxon>
        <taxon>Hyphomicrobiales</taxon>
        <taxon>Xanthobacteraceae</taxon>
        <taxon>Xanthobacter</taxon>
    </lineage>
</organism>
<dbReference type="AlphaFoldDB" id="A0A3L7A6T3"/>
<dbReference type="Proteomes" id="UP000269692">
    <property type="component" value="Unassembled WGS sequence"/>
</dbReference>
<proteinExistence type="predicted"/>
<accession>A0A3L7A6T3</accession>
<dbReference type="OrthoDB" id="5453446at2"/>
<evidence type="ECO:0000313" key="1">
    <source>
        <dbReference type="EMBL" id="RLP75834.1"/>
    </source>
</evidence>
<protein>
    <submittedName>
        <fullName evidence="1">DUF3987 domain-containing protein</fullName>
    </submittedName>
</protein>
<name>A0A3L7A6T3_9HYPH</name>
<sequence>MGRCTMTDEFEDLALLNAAYADDEAKRLDARFAKLLNIPAELRAIPQWMFAGADKAPHTLRDGRTVHGSVSKPDDWMTFDAAVAAARVCNGYVGFVFTKGCGFTVLDVDVKNSTTHPDEPRRWTPPDVMDSLWSYVQKVSSYTERSRSGWGLHVLVRGDIGPGIHSQFLEVYSQDRFMICTGNRLQELPEAIEDRDDEVKRIAEEYRKRTGALKLVDLPPCTVERRTDSEVMDWLRSWSNAAQFERLWAGDIPGYPSQSEADAALMNFLWKATEDKEQVFRLFRESKLGGWDIRRSSPRFKAHRNDDYLNRTLTFVVSKLVEEAETLAKIQIGKSLTYEAAQADRAAEPAPSEPMFCPPPGRTGRLMHEFYCNSKRPNPEVATMGAFGWLAGLCGRACETYTGADLALYLLLVAKSRFGKDALHDFPEQFLQSLKVPVIPGVPLASTRLRSLNFSSGTALLREVAKDPGFCVFVREFGVTLEAMATARPGDAMASLRGEITTLYNIKKMGGKAYADRADNIPETTRPALSIIGETTPGRFEGALTRNMMEEGFMARFLCRYVTTPRGDENNWRGNAMPQEDRDYFTSLAAHMMELNARVTRGEQPQKVIADAEAEAALREHLKLCDAKYNEEQDSGIAAIWGDTHLKVLKLTALQAVVEYYGFPIMTLPQVQWSIWFVHESNRLFLEKFDTGDIGQGDADREKKVIHVCHKYLNLDDKDVPQQFRKLEHLRKAGIIPKSYIRQNTRTDAFTKHRSGDKAALDIAIKVAIENQSLMEIPKLTLSSEFKYDGPAFRLTA</sequence>
<evidence type="ECO:0000313" key="2">
    <source>
        <dbReference type="Proteomes" id="UP000269692"/>
    </source>
</evidence>